<name>A0AAE0T8G5_9BIVA</name>
<evidence type="ECO:0000256" key="1">
    <source>
        <dbReference type="SAM" id="Phobius"/>
    </source>
</evidence>
<protein>
    <submittedName>
        <fullName evidence="2">Uncharacterized protein</fullName>
    </submittedName>
</protein>
<keyword evidence="3" id="KW-1185">Reference proteome</keyword>
<dbReference type="Proteomes" id="UP001195483">
    <property type="component" value="Unassembled WGS sequence"/>
</dbReference>
<evidence type="ECO:0000313" key="3">
    <source>
        <dbReference type="Proteomes" id="UP001195483"/>
    </source>
</evidence>
<keyword evidence="1" id="KW-0472">Membrane</keyword>
<reference evidence="2" key="1">
    <citation type="journal article" date="2021" name="Genome Biol. Evol.">
        <title>A High-Quality Reference Genome for a Parasitic Bivalve with Doubly Uniparental Inheritance (Bivalvia: Unionida).</title>
        <authorList>
            <person name="Smith C.H."/>
        </authorList>
    </citation>
    <scope>NUCLEOTIDE SEQUENCE</scope>
    <source>
        <strain evidence="2">CHS0354</strain>
    </source>
</reference>
<dbReference type="AlphaFoldDB" id="A0AAE0T8G5"/>
<sequence length="73" mass="7881">MGFGNTLANSDVFANSASSDNATAFNNLTLKNGVIFETPENNVDFLPGSFMQFIILLLLVGFGHLWFLGPSQP</sequence>
<keyword evidence="1" id="KW-0812">Transmembrane</keyword>
<comment type="caution">
    <text evidence="2">The sequence shown here is derived from an EMBL/GenBank/DDBJ whole genome shotgun (WGS) entry which is preliminary data.</text>
</comment>
<gene>
    <name evidence="2" type="ORF">CHS0354_033974</name>
</gene>
<reference evidence="2" key="3">
    <citation type="submission" date="2023-05" db="EMBL/GenBank/DDBJ databases">
        <authorList>
            <person name="Smith C.H."/>
        </authorList>
    </citation>
    <scope>NUCLEOTIDE SEQUENCE</scope>
    <source>
        <strain evidence="2">CHS0354</strain>
        <tissue evidence="2">Mantle</tissue>
    </source>
</reference>
<accession>A0AAE0T8G5</accession>
<feature type="transmembrane region" description="Helical" evidence="1">
    <location>
        <begin position="50"/>
        <end position="68"/>
    </location>
</feature>
<proteinExistence type="predicted"/>
<organism evidence="2 3">
    <name type="scientific">Potamilus streckersoni</name>
    <dbReference type="NCBI Taxonomy" id="2493646"/>
    <lineage>
        <taxon>Eukaryota</taxon>
        <taxon>Metazoa</taxon>
        <taxon>Spiralia</taxon>
        <taxon>Lophotrochozoa</taxon>
        <taxon>Mollusca</taxon>
        <taxon>Bivalvia</taxon>
        <taxon>Autobranchia</taxon>
        <taxon>Heteroconchia</taxon>
        <taxon>Palaeoheterodonta</taxon>
        <taxon>Unionida</taxon>
        <taxon>Unionoidea</taxon>
        <taxon>Unionidae</taxon>
        <taxon>Ambleminae</taxon>
        <taxon>Lampsilini</taxon>
        <taxon>Potamilus</taxon>
    </lineage>
</organism>
<keyword evidence="1" id="KW-1133">Transmembrane helix</keyword>
<dbReference type="EMBL" id="JAEAOA010001978">
    <property type="protein sequence ID" value="KAK3605772.1"/>
    <property type="molecule type" value="Genomic_DNA"/>
</dbReference>
<evidence type="ECO:0000313" key="2">
    <source>
        <dbReference type="EMBL" id="KAK3605772.1"/>
    </source>
</evidence>
<reference evidence="2" key="2">
    <citation type="journal article" date="2021" name="Genome Biol. Evol.">
        <title>Developing a high-quality reference genome for a parasitic bivalve with doubly uniparental inheritance (Bivalvia: Unionida).</title>
        <authorList>
            <person name="Smith C.H."/>
        </authorList>
    </citation>
    <scope>NUCLEOTIDE SEQUENCE</scope>
    <source>
        <strain evidence="2">CHS0354</strain>
        <tissue evidence="2">Mantle</tissue>
    </source>
</reference>